<accession>A0A3A9AJA0</accession>
<dbReference type="AlphaFoldDB" id="A0A3A9AJA0"/>
<keyword evidence="6" id="KW-1185">Reference proteome</keyword>
<feature type="signal peptide" evidence="4">
    <location>
        <begin position="1"/>
        <end position="20"/>
    </location>
</feature>
<dbReference type="GO" id="GO:0015768">
    <property type="term" value="P:maltose transport"/>
    <property type="evidence" value="ECO:0007669"/>
    <property type="project" value="TreeGrafter"/>
</dbReference>
<dbReference type="InterPro" id="IPR006059">
    <property type="entry name" value="SBP"/>
</dbReference>
<organism evidence="5 6">
    <name type="scientific">Parablautia intestinalis</name>
    <dbReference type="NCBI Taxonomy" id="2320100"/>
    <lineage>
        <taxon>Bacteria</taxon>
        <taxon>Bacillati</taxon>
        <taxon>Bacillota</taxon>
        <taxon>Clostridia</taxon>
        <taxon>Lachnospirales</taxon>
        <taxon>Lachnospiraceae</taxon>
        <taxon>Parablautia</taxon>
    </lineage>
</organism>
<evidence type="ECO:0000256" key="4">
    <source>
        <dbReference type="SAM" id="SignalP"/>
    </source>
</evidence>
<evidence type="ECO:0000313" key="5">
    <source>
        <dbReference type="EMBL" id="RKI91114.1"/>
    </source>
</evidence>
<comment type="similarity">
    <text evidence="1">Belongs to the bacterial solute-binding protein 1 family.</text>
</comment>
<evidence type="ECO:0000256" key="1">
    <source>
        <dbReference type="ARBA" id="ARBA00008520"/>
    </source>
</evidence>
<dbReference type="RefSeq" id="WP_120469860.1">
    <property type="nucleotide sequence ID" value="NZ_RAYQ01000011.1"/>
</dbReference>
<sequence length="426" mass="47465">MKVKRIITMIMALAAVGCTAGCGETKEAETVETKVAEESAEVINLWTRGTETDATGPYLLEAVKKYEEETGIKVNVQFIPHDDVETKWNSAFASGTAPDVIDMGIVHIAGRVNLQHIVPLDEYYESWENRDQLIPAMKDLGMYNGKLYAIAHFPDPQIFAYRKDMFKEAGLDESRAPESWEELLEYAQKLTIKDENGEVTRAGIAVPMENTRFLANILIHQNGAVFADEDANLPTMDTPEAVECIEFLDSLQECSGMLASGNWSESPFFKDSAAMAYIPNGVLKNYLKENPDMKENIGMTACVPGKETATWCGVWFYGVTSQSKNPEMAFDLISYLTSEAVLSSRVEMAGLPSAFRYNEDEYVDLDPEVNQAVMDAIACGYGNPKVSWALLYEKVLDQLTEEVFYDVKTPEEALKDAQESLMSEIE</sequence>
<dbReference type="GO" id="GO:0055052">
    <property type="term" value="C:ATP-binding cassette (ABC) transporter complex, substrate-binding subunit-containing"/>
    <property type="evidence" value="ECO:0007669"/>
    <property type="project" value="TreeGrafter"/>
</dbReference>
<dbReference type="Gene3D" id="3.40.190.10">
    <property type="entry name" value="Periplasmic binding protein-like II"/>
    <property type="match status" value="1"/>
</dbReference>
<dbReference type="Proteomes" id="UP000280696">
    <property type="component" value="Unassembled WGS sequence"/>
</dbReference>
<dbReference type="PANTHER" id="PTHR30061:SF50">
    <property type="entry name" value="MALTOSE_MALTODEXTRIN-BINDING PERIPLASMIC PROTEIN"/>
    <property type="match status" value="1"/>
</dbReference>
<keyword evidence="2" id="KW-0813">Transport</keyword>
<dbReference type="GO" id="GO:1901982">
    <property type="term" value="F:maltose binding"/>
    <property type="evidence" value="ECO:0007669"/>
    <property type="project" value="TreeGrafter"/>
</dbReference>
<protein>
    <submittedName>
        <fullName evidence="5">Extracellular solute-binding protein</fullName>
    </submittedName>
</protein>
<reference evidence="5 6" key="1">
    <citation type="submission" date="2018-09" db="EMBL/GenBank/DDBJ databases">
        <title>Murine metabolic-syndrome-specific gut microbial biobank.</title>
        <authorList>
            <person name="Liu C."/>
        </authorList>
    </citation>
    <scope>NUCLEOTIDE SEQUENCE [LARGE SCALE GENOMIC DNA]</scope>
    <source>
        <strain evidence="5 6">0.1xD8-82</strain>
    </source>
</reference>
<keyword evidence="3 4" id="KW-0732">Signal</keyword>
<evidence type="ECO:0000256" key="2">
    <source>
        <dbReference type="ARBA" id="ARBA00022448"/>
    </source>
</evidence>
<dbReference type="PANTHER" id="PTHR30061">
    <property type="entry name" value="MALTOSE-BINDING PERIPLASMIC PROTEIN"/>
    <property type="match status" value="1"/>
</dbReference>
<dbReference type="GO" id="GO:0042956">
    <property type="term" value="P:maltodextrin transmembrane transport"/>
    <property type="evidence" value="ECO:0007669"/>
    <property type="project" value="TreeGrafter"/>
</dbReference>
<dbReference type="PROSITE" id="PS51257">
    <property type="entry name" value="PROKAR_LIPOPROTEIN"/>
    <property type="match status" value="1"/>
</dbReference>
<dbReference type="Pfam" id="PF01547">
    <property type="entry name" value="SBP_bac_1"/>
    <property type="match status" value="1"/>
</dbReference>
<feature type="chain" id="PRO_5017306786" evidence="4">
    <location>
        <begin position="21"/>
        <end position="426"/>
    </location>
</feature>
<evidence type="ECO:0000313" key="6">
    <source>
        <dbReference type="Proteomes" id="UP000280696"/>
    </source>
</evidence>
<gene>
    <name evidence="5" type="ORF">D7V94_11470</name>
</gene>
<dbReference type="EMBL" id="RAYQ01000011">
    <property type="protein sequence ID" value="RKI91114.1"/>
    <property type="molecule type" value="Genomic_DNA"/>
</dbReference>
<proteinExistence type="inferred from homology"/>
<comment type="caution">
    <text evidence="5">The sequence shown here is derived from an EMBL/GenBank/DDBJ whole genome shotgun (WGS) entry which is preliminary data.</text>
</comment>
<dbReference type="SUPFAM" id="SSF53850">
    <property type="entry name" value="Periplasmic binding protein-like II"/>
    <property type="match status" value="1"/>
</dbReference>
<name>A0A3A9AJA0_9FIRM</name>
<dbReference type="OrthoDB" id="9795467at2"/>
<evidence type="ECO:0000256" key="3">
    <source>
        <dbReference type="ARBA" id="ARBA00022729"/>
    </source>
</evidence>